<name>A0A2T3WA54_9DEIO</name>
<accession>A0A2T3WA54</accession>
<dbReference type="AlphaFoldDB" id="A0A2T3WA54"/>
<evidence type="ECO:0000313" key="2">
    <source>
        <dbReference type="Proteomes" id="UP000240317"/>
    </source>
</evidence>
<proteinExistence type="predicted"/>
<comment type="caution">
    <text evidence="1">The sequence shown here is derived from an EMBL/GenBank/DDBJ whole genome shotgun (WGS) entry which is preliminary data.</text>
</comment>
<sequence>MVEVYNDGLVVFVYDEANEARIQQADPGILWGHGDEAEDNAHPGTRAMLEEGAFLVYTLCTDNSVCAEILVGAPLSAGELAQGRWHQPQRARLSVPSGRLWVHSYNSLPIGDGPLDPGACVQVPPGEYVGTLHRKDWGAMEQGGGVSLAALEREHGEFRVVNEVLVLTPVAEAAPLTQPPSILFCEE</sequence>
<dbReference type="EMBL" id="PYSV01000004">
    <property type="protein sequence ID" value="PTA68717.1"/>
    <property type="molecule type" value="Genomic_DNA"/>
</dbReference>
<evidence type="ECO:0000313" key="1">
    <source>
        <dbReference type="EMBL" id="PTA68717.1"/>
    </source>
</evidence>
<organism evidence="1 2">
    <name type="scientific">Deinococcus arcticus</name>
    <dbReference type="NCBI Taxonomy" id="2136176"/>
    <lineage>
        <taxon>Bacteria</taxon>
        <taxon>Thermotogati</taxon>
        <taxon>Deinococcota</taxon>
        <taxon>Deinococci</taxon>
        <taxon>Deinococcales</taxon>
        <taxon>Deinococcaceae</taxon>
        <taxon>Deinococcus</taxon>
    </lineage>
</organism>
<protein>
    <submittedName>
        <fullName evidence="1">Uncharacterized protein</fullName>
    </submittedName>
</protein>
<gene>
    <name evidence="1" type="ORF">C8263_05580</name>
</gene>
<reference evidence="1 2" key="1">
    <citation type="submission" date="2018-03" db="EMBL/GenBank/DDBJ databases">
        <title>Draft genome of Deinococcus sp. OD32.</title>
        <authorList>
            <person name="Wang X.-P."/>
            <person name="Du Z.-J."/>
        </authorList>
    </citation>
    <scope>NUCLEOTIDE SEQUENCE [LARGE SCALE GENOMIC DNA]</scope>
    <source>
        <strain evidence="1 2">OD32</strain>
    </source>
</reference>
<dbReference type="Proteomes" id="UP000240317">
    <property type="component" value="Unassembled WGS sequence"/>
</dbReference>
<keyword evidence="2" id="KW-1185">Reference proteome</keyword>